<dbReference type="FunFam" id="1.10.10.60:FF:000296">
    <property type="entry name" value="Scarecrow, isoform A"/>
    <property type="match status" value="1"/>
</dbReference>
<dbReference type="Proteomes" id="UP000030758">
    <property type="component" value="Unassembled WGS sequence"/>
</dbReference>
<reference evidence="15" key="1">
    <citation type="journal article" date="2014" name="Nat. Genet.">
        <title>Genome and transcriptome of the porcine whipworm Trichuris suis.</title>
        <authorList>
            <person name="Jex A.R."/>
            <person name="Nejsum P."/>
            <person name="Schwarz E.M."/>
            <person name="Hu L."/>
            <person name="Young N.D."/>
            <person name="Hall R.S."/>
            <person name="Korhonen P.K."/>
            <person name="Liao S."/>
            <person name="Thamsborg S."/>
            <person name="Xia J."/>
            <person name="Xu P."/>
            <person name="Wang S."/>
            <person name="Scheerlinck J.P."/>
            <person name="Hofmann A."/>
            <person name="Sternberg P.W."/>
            <person name="Wang J."/>
            <person name="Gasser R.B."/>
        </authorList>
    </citation>
    <scope>NUCLEOTIDE SEQUENCE [LARGE SCALE GENOMIC DNA]</scope>
    <source>
        <strain evidence="15">DCEP-RM93F</strain>
    </source>
</reference>
<evidence type="ECO:0000256" key="11">
    <source>
        <dbReference type="PROSITE-ProRule" id="PRU00108"/>
    </source>
</evidence>
<evidence type="ECO:0000256" key="7">
    <source>
        <dbReference type="ARBA" id="ARBA00023163"/>
    </source>
</evidence>
<evidence type="ECO:0000256" key="8">
    <source>
        <dbReference type="ARBA" id="ARBA00023242"/>
    </source>
</evidence>
<evidence type="ECO:0000259" key="14">
    <source>
        <dbReference type="PROSITE" id="PS50071"/>
    </source>
</evidence>
<proteinExistence type="inferred from homology"/>
<dbReference type="EMBL" id="KL367540">
    <property type="protein sequence ID" value="KFD65325.1"/>
    <property type="molecule type" value="Genomic_DNA"/>
</dbReference>
<comment type="function">
    <text evidence="9">Probable transcriptional regulator that is required in neural development for the normal formation of sublateral cholinergic motor neuron processes. Plays a role in regulating the expression of acetylcholine transporter protein unc-17 in the sublateral processes. In particular, it is required in sublateral motor neurons for a left-right turning behavior that occurs during the lethargus phase of the normal sleep process called 'flipping'. During 'flipping' animals rotate 180 degrees about their longitudinal axis.</text>
</comment>
<evidence type="ECO:0000256" key="3">
    <source>
        <dbReference type="ARBA" id="ARBA00022473"/>
    </source>
</evidence>
<name>A0A085N779_9BILA</name>
<dbReference type="GO" id="GO:0000978">
    <property type="term" value="F:RNA polymerase II cis-regulatory region sequence-specific DNA binding"/>
    <property type="evidence" value="ECO:0007669"/>
    <property type="project" value="TreeGrafter"/>
</dbReference>
<feature type="compositionally biased region" description="Low complexity" evidence="13">
    <location>
        <begin position="287"/>
        <end position="307"/>
    </location>
</feature>
<keyword evidence="8 11" id="KW-0539">Nucleus</keyword>
<evidence type="ECO:0000256" key="12">
    <source>
        <dbReference type="RuleBase" id="RU000682"/>
    </source>
</evidence>
<dbReference type="GO" id="GO:0000981">
    <property type="term" value="F:DNA-binding transcription factor activity, RNA polymerase II-specific"/>
    <property type="evidence" value="ECO:0007669"/>
    <property type="project" value="InterPro"/>
</dbReference>
<evidence type="ECO:0000256" key="13">
    <source>
        <dbReference type="SAM" id="MobiDB-lite"/>
    </source>
</evidence>
<dbReference type="PROSITE" id="PS50071">
    <property type="entry name" value="HOMEOBOX_2"/>
    <property type="match status" value="1"/>
</dbReference>
<dbReference type="GO" id="GO:0030154">
    <property type="term" value="P:cell differentiation"/>
    <property type="evidence" value="ECO:0007669"/>
    <property type="project" value="TreeGrafter"/>
</dbReference>
<dbReference type="InterPro" id="IPR050394">
    <property type="entry name" value="Homeobox_NK-like"/>
</dbReference>
<evidence type="ECO:0000256" key="9">
    <source>
        <dbReference type="ARBA" id="ARBA00057950"/>
    </source>
</evidence>
<feature type="DNA-binding region" description="Homeobox" evidence="11">
    <location>
        <begin position="200"/>
        <end position="259"/>
    </location>
</feature>
<dbReference type="PANTHER" id="PTHR24340">
    <property type="entry name" value="HOMEOBOX PROTEIN NKX"/>
    <property type="match status" value="1"/>
</dbReference>
<comment type="similarity">
    <text evidence="2">Belongs to the NK-2 homeobox family.</text>
</comment>
<dbReference type="InterPro" id="IPR020479">
    <property type="entry name" value="HD_metazoa"/>
</dbReference>
<keyword evidence="4" id="KW-0805">Transcription regulation</keyword>
<dbReference type="PANTHER" id="PTHR24340:SF41">
    <property type="entry name" value="MUSCLE-SPECIFIC HOMEOBOX PROTEIN TINMAN-RELATED"/>
    <property type="match status" value="1"/>
</dbReference>
<keyword evidence="7" id="KW-0804">Transcription</keyword>
<evidence type="ECO:0000256" key="4">
    <source>
        <dbReference type="ARBA" id="ARBA00023015"/>
    </source>
</evidence>
<evidence type="ECO:0000256" key="1">
    <source>
        <dbReference type="ARBA" id="ARBA00004123"/>
    </source>
</evidence>
<dbReference type="PRINTS" id="PR00024">
    <property type="entry name" value="HOMEOBOX"/>
</dbReference>
<evidence type="ECO:0000256" key="2">
    <source>
        <dbReference type="ARBA" id="ARBA00005661"/>
    </source>
</evidence>
<dbReference type="InterPro" id="IPR017970">
    <property type="entry name" value="Homeobox_CS"/>
</dbReference>
<dbReference type="CDD" id="cd00086">
    <property type="entry name" value="homeodomain"/>
    <property type="match status" value="1"/>
</dbReference>
<organism evidence="15">
    <name type="scientific">Trichuris suis</name>
    <name type="common">pig whipworm</name>
    <dbReference type="NCBI Taxonomy" id="68888"/>
    <lineage>
        <taxon>Eukaryota</taxon>
        <taxon>Metazoa</taxon>
        <taxon>Ecdysozoa</taxon>
        <taxon>Nematoda</taxon>
        <taxon>Enoplea</taxon>
        <taxon>Dorylaimia</taxon>
        <taxon>Trichinellida</taxon>
        <taxon>Trichuridae</taxon>
        <taxon>Trichuris</taxon>
    </lineage>
</organism>
<comment type="subcellular location">
    <subcellularLocation>
        <location evidence="1 11 12">Nucleus</location>
    </subcellularLocation>
</comment>
<dbReference type="PROSITE" id="PS00027">
    <property type="entry name" value="HOMEOBOX_1"/>
    <property type="match status" value="1"/>
</dbReference>
<evidence type="ECO:0000256" key="6">
    <source>
        <dbReference type="ARBA" id="ARBA00023155"/>
    </source>
</evidence>
<sequence length="407" mass="43107">MFIGALKAATVPDANLSSSAHAPVQLFSSTSSASHQSTPFSVTDILSPLEEHQLSVQLKALKPQMMMNSFDGATLNPFSAYRSHPVVQTASMHHPSAGAQQTYLGACPGAAGSAVPFSAQYQASPADFSYAAAAAANQTAAAAASWYGANHDGRFGIPRLMGTAGSAPGMPMSMTALGACGMIDPAKAAAAGIQFPMAQRRKRRVLFTQAQVYELERRFKQQKYLSAPEREHLAQMINLTPTQVKIWFQNHRYKCKRQAKEKAMQDGRPTHQAVKGSSSDQESGCGDSPLHSPSASPAPSRTTDSSPDIVKSPRKIAVNVLVKDEKCCDGQQPPSTIIGMAQQPEINSADFKSVTLPCNGQPWAQSAHSFSCAPSATFGGFAGNLGYSSVPSAVAGSPYYAIHARGW</sequence>
<dbReference type="SMART" id="SM00389">
    <property type="entry name" value="HOX"/>
    <property type="match status" value="1"/>
</dbReference>
<gene>
    <name evidence="15" type="ORF">M514_08225</name>
</gene>
<keyword evidence="3" id="KW-0217">Developmental protein</keyword>
<dbReference type="InterPro" id="IPR009057">
    <property type="entry name" value="Homeodomain-like_sf"/>
</dbReference>
<evidence type="ECO:0000256" key="10">
    <source>
        <dbReference type="ARBA" id="ARBA00068167"/>
    </source>
</evidence>
<protein>
    <recommendedName>
        <fullName evidence="10">Homeobox protein ceh-24</fullName>
    </recommendedName>
</protein>
<dbReference type="InterPro" id="IPR001356">
    <property type="entry name" value="HD"/>
</dbReference>
<evidence type="ECO:0000313" key="15">
    <source>
        <dbReference type="EMBL" id="KFD65325.1"/>
    </source>
</evidence>
<keyword evidence="5 11" id="KW-0238">DNA-binding</keyword>
<feature type="region of interest" description="Disordered" evidence="13">
    <location>
        <begin position="258"/>
        <end position="310"/>
    </location>
</feature>
<dbReference type="SUPFAM" id="SSF46689">
    <property type="entry name" value="Homeodomain-like"/>
    <property type="match status" value="1"/>
</dbReference>
<dbReference type="Pfam" id="PF00046">
    <property type="entry name" value="Homeodomain"/>
    <property type="match status" value="1"/>
</dbReference>
<feature type="domain" description="Homeobox" evidence="14">
    <location>
        <begin position="198"/>
        <end position="258"/>
    </location>
</feature>
<feature type="compositionally biased region" description="Basic and acidic residues" evidence="13">
    <location>
        <begin position="258"/>
        <end position="269"/>
    </location>
</feature>
<keyword evidence="6 11" id="KW-0371">Homeobox</keyword>
<dbReference type="AlphaFoldDB" id="A0A085N779"/>
<evidence type="ECO:0000256" key="5">
    <source>
        <dbReference type="ARBA" id="ARBA00023125"/>
    </source>
</evidence>
<dbReference type="Gene3D" id="1.10.10.60">
    <property type="entry name" value="Homeodomain-like"/>
    <property type="match status" value="1"/>
</dbReference>
<dbReference type="GO" id="GO:0005634">
    <property type="term" value="C:nucleus"/>
    <property type="evidence" value="ECO:0007669"/>
    <property type="project" value="UniProtKB-SubCell"/>
</dbReference>
<accession>A0A085N779</accession>